<comment type="caution">
    <text evidence="13">The sequence shown here is derived from an EMBL/GenBank/DDBJ whole genome shotgun (WGS) entry which is preliminary data.</text>
</comment>
<dbReference type="InterPro" id="IPR043129">
    <property type="entry name" value="ATPase_NBD"/>
</dbReference>
<comment type="function">
    <text evidence="9">Catalyzes the conversion of 3-deoxy-D-arabino-heptulosonate 7-phosphate (DAHP) to dehydroquinate (DHQ).</text>
</comment>
<evidence type="ECO:0000256" key="8">
    <source>
        <dbReference type="ARBA" id="ARBA00023239"/>
    </source>
</evidence>
<evidence type="ECO:0000259" key="10">
    <source>
        <dbReference type="Pfam" id="PF01761"/>
    </source>
</evidence>
<dbReference type="NCBIfam" id="TIGR01357">
    <property type="entry name" value="aroB"/>
    <property type="match status" value="1"/>
</dbReference>
<name>A0ABU4W8I9_9FUSO</name>
<keyword evidence="14" id="KW-1185">Reference proteome</keyword>
<feature type="domain" description="Ppx/GppA phosphatase N-terminal" evidence="11">
    <location>
        <begin position="383"/>
        <end position="649"/>
    </location>
</feature>
<dbReference type="Gene3D" id="1.20.1090.10">
    <property type="entry name" value="Dehydroquinate synthase-like - alpha domain"/>
    <property type="match status" value="1"/>
</dbReference>
<dbReference type="SUPFAM" id="SSF53067">
    <property type="entry name" value="Actin-like ATPase domain"/>
    <property type="match status" value="2"/>
</dbReference>
<feature type="binding site" evidence="9">
    <location>
        <position position="147"/>
    </location>
    <ligand>
        <name>NAD(+)</name>
        <dbReference type="ChEBI" id="CHEBI:57540"/>
    </ligand>
</feature>
<evidence type="ECO:0000313" key="13">
    <source>
        <dbReference type="EMBL" id="MDX8335554.1"/>
    </source>
</evidence>
<dbReference type="EMBL" id="JAVIKH010000003">
    <property type="protein sequence ID" value="MDX8335554.1"/>
    <property type="molecule type" value="Genomic_DNA"/>
</dbReference>
<keyword evidence="9" id="KW-0479">Metal-binding</keyword>
<evidence type="ECO:0000256" key="1">
    <source>
        <dbReference type="ARBA" id="ARBA00001393"/>
    </source>
</evidence>
<feature type="binding site" evidence="9">
    <location>
        <position position="180"/>
    </location>
    <ligand>
        <name>Zn(2+)</name>
        <dbReference type="ChEBI" id="CHEBI:29105"/>
    </ligand>
</feature>
<dbReference type="Pfam" id="PF24621">
    <property type="entry name" value="DHQS_C"/>
    <property type="match status" value="1"/>
</dbReference>
<dbReference type="Pfam" id="PF02541">
    <property type="entry name" value="Ppx-GppA"/>
    <property type="match status" value="1"/>
</dbReference>
<dbReference type="PANTHER" id="PTHR43622">
    <property type="entry name" value="3-DEHYDROQUINATE SYNTHASE"/>
    <property type="match status" value="1"/>
</dbReference>
<evidence type="ECO:0000256" key="7">
    <source>
        <dbReference type="ARBA" id="ARBA00023141"/>
    </source>
</evidence>
<keyword evidence="5 9" id="KW-0028">Amino-acid biosynthesis</keyword>
<evidence type="ECO:0000259" key="11">
    <source>
        <dbReference type="Pfam" id="PF02541"/>
    </source>
</evidence>
<comment type="pathway">
    <text evidence="3 9">Metabolic intermediate biosynthesis; chorismate biosynthesis; chorismate from D-erythrose 4-phosphate and phosphoenolpyruvate: step 2/7.</text>
</comment>
<evidence type="ECO:0000256" key="2">
    <source>
        <dbReference type="ARBA" id="ARBA00001911"/>
    </source>
</evidence>
<evidence type="ECO:0000256" key="9">
    <source>
        <dbReference type="HAMAP-Rule" id="MF_00110"/>
    </source>
</evidence>
<organism evidence="13 14">
    <name type="scientific">Candidatus Cetobacterium colombiensis</name>
    <dbReference type="NCBI Taxonomy" id="3073100"/>
    <lineage>
        <taxon>Bacteria</taxon>
        <taxon>Fusobacteriati</taxon>
        <taxon>Fusobacteriota</taxon>
        <taxon>Fusobacteriia</taxon>
        <taxon>Fusobacteriales</taxon>
        <taxon>Fusobacteriaceae</taxon>
        <taxon>Cetobacterium</taxon>
    </lineage>
</organism>
<feature type="binding site" evidence="9">
    <location>
        <begin position="165"/>
        <end position="168"/>
    </location>
    <ligand>
        <name>NAD(+)</name>
        <dbReference type="ChEBI" id="CHEBI:57540"/>
    </ligand>
</feature>
<protein>
    <recommendedName>
        <fullName evidence="4 9">3-dehydroquinate synthase</fullName>
        <shortName evidence="9">DHQS</shortName>
        <ecNumber evidence="4 9">4.2.3.4</ecNumber>
    </recommendedName>
</protein>
<dbReference type="InterPro" id="IPR056179">
    <property type="entry name" value="DHQS_C"/>
</dbReference>
<dbReference type="Gene3D" id="3.40.50.1970">
    <property type="match status" value="1"/>
</dbReference>
<dbReference type="GO" id="GO:0003856">
    <property type="term" value="F:3-dehydroquinate synthase activity"/>
    <property type="evidence" value="ECO:0007669"/>
    <property type="project" value="UniProtKB-EC"/>
</dbReference>
<dbReference type="EC" id="4.2.3.4" evidence="4 9"/>
<gene>
    <name evidence="9 13" type="primary">aroB</name>
    <name evidence="13" type="ORF">RFV38_03410</name>
</gene>
<evidence type="ECO:0000256" key="4">
    <source>
        <dbReference type="ARBA" id="ARBA00013031"/>
    </source>
</evidence>
<keyword evidence="9" id="KW-0547">Nucleotide-binding</keyword>
<comment type="subcellular location">
    <subcellularLocation>
        <location evidence="9">Cytoplasm</location>
    </subcellularLocation>
</comment>
<reference evidence="14" key="1">
    <citation type="submission" date="2023-07" db="EMBL/GenBank/DDBJ databases">
        <authorList>
            <person name="Colorado M.A."/>
            <person name="Villamil L.M."/>
            <person name="Melo J.F."/>
            <person name="Rodriguez J.A."/>
            <person name="Ruiz R.Y."/>
        </authorList>
    </citation>
    <scope>NUCLEOTIDE SEQUENCE [LARGE SCALE GENOMIC DNA]</scope>
    <source>
        <strain evidence="14">C33</strain>
    </source>
</reference>
<evidence type="ECO:0000256" key="6">
    <source>
        <dbReference type="ARBA" id="ARBA00023027"/>
    </source>
</evidence>
<evidence type="ECO:0000313" key="14">
    <source>
        <dbReference type="Proteomes" id="UP001279681"/>
    </source>
</evidence>
<dbReference type="HAMAP" id="MF_00110">
    <property type="entry name" value="DHQ_synthase"/>
    <property type="match status" value="1"/>
</dbReference>
<keyword evidence="7 9" id="KW-0057">Aromatic amino acid biosynthesis</keyword>
<feature type="binding site" evidence="9">
    <location>
        <begin position="67"/>
        <end position="72"/>
    </location>
    <ligand>
        <name>NAD(+)</name>
        <dbReference type="ChEBI" id="CHEBI:57540"/>
    </ligand>
</feature>
<dbReference type="Gene3D" id="3.30.420.150">
    <property type="entry name" value="Exopolyphosphatase. Domain 2"/>
    <property type="match status" value="1"/>
</dbReference>
<dbReference type="InterPro" id="IPR016037">
    <property type="entry name" value="DHQ_synth_AroB"/>
</dbReference>
<feature type="binding site" evidence="9">
    <location>
        <begin position="125"/>
        <end position="126"/>
    </location>
    <ligand>
        <name>NAD(+)</name>
        <dbReference type="ChEBI" id="CHEBI:57540"/>
    </ligand>
</feature>
<comment type="cofactor">
    <cofactor evidence="2 9">
        <name>NAD(+)</name>
        <dbReference type="ChEBI" id="CHEBI:57540"/>
    </cofactor>
</comment>
<keyword evidence="9" id="KW-0170">Cobalt</keyword>
<dbReference type="Proteomes" id="UP001279681">
    <property type="component" value="Unassembled WGS sequence"/>
</dbReference>
<keyword evidence="9" id="KW-0963">Cytoplasm</keyword>
<evidence type="ECO:0000256" key="5">
    <source>
        <dbReference type="ARBA" id="ARBA00022605"/>
    </source>
</evidence>
<feature type="binding site" evidence="9">
    <location>
        <position position="244"/>
    </location>
    <ligand>
        <name>Zn(2+)</name>
        <dbReference type="ChEBI" id="CHEBI:29105"/>
    </ligand>
</feature>
<keyword evidence="6 9" id="KW-0520">NAD</keyword>
<dbReference type="RefSeq" id="WP_320312963.1">
    <property type="nucleotide sequence ID" value="NZ_JAVIKH010000003.1"/>
</dbReference>
<proteinExistence type="inferred from homology"/>
<dbReference type="SUPFAM" id="SSF56796">
    <property type="entry name" value="Dehydroquinate synthase-like"/>
    <property type="match status" value="1"/>
</dbReference>
<comment type="cofactor">
    <cofactor evidence="9">
        <name>Co(2+)</name>
        <dbReference type="ChEBI" id="CHEBI:48828"/>
    </cofactor>
    <cofactor evidence="9">
        <name>Zn(2+)</name>
        <dbReference type="ChEBI" id="CHEBI:29105"/>
    </cofactor>
    <text evidence="9">Binds 1 divalent metal cation per subunit. Can use either Co(2+) or Zn(2+).</text>
</comment>
<feature type="binding site" evidence="9">
    <location>
        <begin position="101"/>
        <end position="105"/>
    </location>
    <ligand>
        <name>NAD(+)</name>
        <dbReference type="ChEBI" id="CHEBI:57540"/>
    </ligand>
</feature>
<sequence length="659" mass="74061">MKNLVMKTSINSYDILIGQNTIDRINEFTENYDKILLLTNKTIGNLYGNKILSKLPKKKTYRFEIEDGEMYKNMETSMEIFSFLIENNFSRNSLIICVGGGVVCDLGGFIASTFMRGLDFLQVPTSLLAQVDASIGGKVAINHPLGKNLIGSFKQPIGVIIDIDFLKTLPQCQFKSGMGEVIKHSIISKDKNYFKFLIESNREILKLKPEVLIEMIYESCKIKKEFVEKDEFEKGDRAFLNLGHTYAHALETLFDYQHISHGEAVAKGVIFELQISKLLGFATDEYIKSIRDLFSMYKIDSTPIYINDETLINVMKKDKKNSNDKIKFIIDKNGALENLPVTKEIISEVNNLFKNRILKGVIDIGTNSCRLFIAEVEKSENKINIIAPLFKDLEVSRLGKNLNQTGVLSKESIEKTYEIIKKFKEKTDSMGVTELIAFATAATREASNGSLFVQGIKNEFDINTLVIPGEIEAKLSFNGNSNIYREKIATIDVGGGSSEITIGNYNSIDYVKSFPIGVVKLTEMFFADENYNEETLLSARNYLKGFFNELSKFGDCNFKIIGVAGTVTTNVSVTKRLPKFIESEINGYNLSKIELEENLFLFLNKNLDDRKKIIGLEPNRADVIIAGNLILITLLEILNKTSITVSTVDNLEGGMVLNI</sequence>
<feature type="domain" description="3-dehydroquinate synthase C-terminal" evidence="12">
    <location>
        <begin position="177"/>
        <end position="321"/>
    </location>
</feature>
<dbReference type="Gene3D" id="3.30.420.40">
    <property type="match status" value="1"/>
</dbReference>
<comment type="similarity">
    <text evidence="9">Belongs to the sugar phosphate cyclases superfamily. Dehydroquinate synthase family.</text>
</comment>
<dbReference type="PANTHER" id="PTHR43622:SF7">
    <property type="entry name" value="3-DEHYDROQUINATE SYNTHASE, CHLOROPLASTIC"/>
    <property type="match status" value="1"/>
</dbReference>
<feature type="domain" description="3-dehydroquinate synthase N-terminal" evidence="10">
    <location>
        <begin position="63"/>
        <end position="175"/>
    </location>
</feature>
<dbReference type="InterPro" id="IPR030960">
    <property type="entry name" value="DHQS/DOIS_N"/>
</dbReference>
<evidence type="ECO:0000256" key="3">
    <source>
        <dbReference type="ARBA" id="ARBA00004661"/>
    </source>
</evidence>
<evidence type="ECO:0000259" key="12">
    <source>
        <dbReference type="Pfam" id="PF24621"/>
    </source>
</evidence>
<feature type="binding site" evidence="9">
    <location>
        <position position="261"/>
    </location>
    <ligand>
        <name>Zn(2+)</name>
        <dbReference type="ChEBI" id="CHEBI:29105"/>
    </ligand>
</feature>
<feature type="binding site" evidence="9">
    <location>
        <position position="138"/>
    </location>
    <ligand>
        <name>NAD(+)</name>
        <dbReference type="ChEBI" id="CHEBI:57540"/>
    </ligand>
</feature>
<dbReference type="InterPro" id="IPR050071">
    <property type="entry name" value="Dehydroquinate_synthase"/>
</dbReference>
<keyword evidence="8 9" id="KW-0456">Lyase</keyword>
<keyword evidence="9" id="KW-0862">Zinc</keyword>
<accession>A0ABU4W8I9</accession>
<dbReference type="InterPro" id="IPR003695">
    <property type="entry name" value="Ppx_GppA_N"/>
</dbReference>
<comment type="catalytic activity">
    <reaction evidence="1 9">
        <text>7-phospho-2-dehydro-3-deoxy-D-arabino-heptonate = 3-dehydroquinate + phosphate</text>
        <dbReference type="Rhea" id="RHEA:21968"/>
        <dbReference type="ChEBI" id="CHEBI:32364"/>
        <dbReference type="ChEBI" id="CHEBI:43474"/>
        <dbReference type="ChEBI" id="CHEBI:58394"/>
        <dbReference type="EC" id="4.2.3.4"/>
    </reaction>
</comment>
<dbReference type="Pfam" id="PF01761">
    <property type="entry name" value="DHQ_synthase"/>
    <property type="match status" value="1"/>
</dbReference>
<dbReference type="CDD" id="cd08195">
    <property type="entry name" value="DHQS"/>
    <property type="match status" value="1"/>
</dbReference>